<feature type="transmembrane region" description="Helical" evidence="8">
    <location>
        <begin position="1054"/>
        <end position="1080"/>
    </location>
</feature>
<feature type="compositionally biased region" description="Polar residues" evidence="7">
    <location>
        <begin position="1681"/>
        <end position="1690"/>
    </location>
</feature>
<feature type="transmembrane region" description="Helical" evidence="8">
    <location>
        <begin position="1997"/>
        <end position="2017"/>
    </location>
</feature>
<dbReference type="Proteomes" id="UP000027222">
    <property type="component" value="Unassembled WGS sequence"/>
</dbReference>
<feature type="transmembrane region" description="Helical" evidence="8">
    <location>
        <begin position="2062"/>
        <end position="2085"/>
    </location>
</feature>
<dbReference type="Gene3D" id="3.40.50.2000">
    <property type="entry name" value="Glycogen Phosphorylase B"/>
    <property type="match status" value="2"/>
</dbReference>
<keyword evidence="4" id="KW-0808">Transferase</keyword>
<dbReference type="Pfam" id="PF26127">
    <property type="entry name" value="12TM_Mok13"/>
    <property type="match status" value="1"/>
</dbReference>
<keyword evidence="8" id="KW-1133">Transmembrane helix</keyword>
<dbReference type="GO" id="GO:0070600">
    <property type="term" value="P:fungal-type cell wall (1-&gt;3)-alpha-glucan biosynthetic process"/>
    <property type="evidence" value="ECO:0007669"/>
    <property type="project" value="TreeGrafter"/>
</dbReference>
<keyword evidence="8" id="KW-0812">Transmembrane</keyword>
<evidence type="ECO:0000256" key="8">
    <source>
        <dbReference type="SAM" id="Phobius"/>
    </source>
</evidence>
<dbReference type="InterPro" id="IPR013534">
    <property type="entry name" value="Starch_synth_cat_dom"/>
</dbReference>
<feature type="transmembrane region" description="Helical" evidence="8">
    <location>
        <begin position="1903"/>
        <end position="1923"/>
    </location>
</feature>
<dbReference type="HOGENOM" id="CLU_000488_0_0_1"/>
<dbReference type="InterPro" id="IPR017853">
    <property type="entry name" value="GH"/>
</dbReference>
<keyword evidence="9" id="KW-0732">Signal</keyword>
<dbReference type="Pfam" id="PF26122">
    <property type="entry name" value="CBM_Mok13"/>
    <property type="match status" value="1"/>
</dbReference>
<dbReference type="SUPFAM" id="SSF51445">
    <property type="entry name" value="(Trans)glycosidases"/>
    <property type="match status" value="1"/>
</dbReference>
<dbReference type="FunFam" id="3.40.50.2000:FF:000157">
    <property type="entry name" value="Alpha-1,3-glucan synthase, variant"/>
    <property type="match status" value="1"/>
</dbReference>
<keyword evidence="3" id="KW-0328">Glycosyltransferase</keyword>
<evidence type="ECO:0000256" key="6">
    <source>
        <dbReference type="ARBA" id="ARBA00048960"/>
    </source>
</evidence>
<dbReference type="InterPro" id="IPR058659">
    <property type="entry name" value="Mok11-13/Ags1-like_CBM"/>
</dbReference>
<evidence type="ECO:0000313" key="11">
    <source>
        <dbReference type="EMBL" id="KDR81648.1"/>
    </source>
</evidence>
<dbReference type="SUPFAM" id="SSF53756">
    <property type="entry name" value="UDP-Glycosyltransferase/glycogen phosphorylase"/>
    <property type="match status" value="1"/>
</dbReference>
<dbReference type="GO" id="GO:0009277">
    <property type="term" value="C:fungal-type cell wall"/>
    <property type="evidence" value="ECO:0007669"/>
    <property type="project" value="TreeGrafter"/>
</dbReference>
<dbReference type="EC" id="2.4.1.183" evidence="2"/>
<gene>
    <name evidence="11" type="ORF">GALMADRAFT_135063</name>
</gene>
<evidence type="ECO:0000256" key="1">
    <source>
        <dbReference type="ARBA" id="ARBA00006122"/>
    </source>
</evidence>
<feature type="transmembrane region" description="Helical" evidence="8">
    <location>
        <begin position="1961"/>
        <end position="1985"/>
    </location>
</feature>
<evidence type="ECO:0000256" key="2">
    <source>
        <dbReference type="ARBA" id="ARBA00012688"/>
    </source>
</evidence>
<evidence type="ECO:0000256" key="9">
    <source>
        <dbReference type="SAM" id="SignalP"/>
    </source>
</evidence>
<feature type="compositionally biased region" description="Polar residues" evidence="7">
    <location>
        <begin position="1841"/>
        <end position="1872"/>
    </location>
</feature>
<reference evidence="12" key="1">
    <citation type="journal article" date="2014" name="Proc. Natl. Acad. Sci. U.S.A.">
        <title>Extensive sampling of basidiomycete genomes demonstrates inadequacy of the white-rot/brown-rot paradigm for wood decay fungi.</title>
        <authorList>
            <person name="Riley R."/>
            <person name="Salamov A.A."/>
            <person name="Brown D.W."/>
            <person name="Nagy L.G."/>
            <person name="Floudas D."/>
            <person name="Held B.W."/>
            <person name="Levasseur A."/>
            <person name="Lombard V."/>
            <person name="Morin E."/>
            <person name="Otillar R."/>
            <person name="Lindquist E.A."/>
            <person name="Sun H."/>
            <person name="LaButti K.M."/>
            <person name="Schmutz J."/>
            <person name="Jabbour D."/>
            <person name="Luo H."/>
            <person name="Baker S.E."/>
            <person name="Pisabarro A.G."/>
            <person name="Walton J.D."/>
            <person name="Blanchette R.A."/>
            <person name="Henrissat B."/>
            <person name="Martin F."/>
            <person name="Cullen D."/>
            <person name="Hibbett D.S."/>
            <person name="Grigoriev I.V."/>
        </authorList>
    </citation>
    <scope>NUCLEOTIDE SEQUENCE [LARGE SCALE GENOMIC DNA]</scope>
    <source>
        <strain evidence="12">CBS 339.88</strain>
    </source>
</reference>
<feature type="region of interest" description="Disordered" evidence="7">
    <location>
        <begin position="1841"/>
        <end position="1884"/>
    </location>
</feature>
<dbReference type="InterPro" id="IPR001296">
    <property type="entry name" value="Glyco_trans_1"/>
</dbReference>
<dbReference type="STRING" id="685588.A0A067TRP0"/>
<dbReference type="Gene3D" id="3.20.20.80">
    <property type="entry name" value="Glycosidases"/>
    <property type="match status" value="2"/>
</dbReference>
<feature type="signal peptide" evidence="9">
    <location>
        <begin position="1"/>
        <end position="19"/>
    </location>
</feature>
<evidence type="ECO:0000256" key="5">
    <source>
        <dbReference type="ARBA" id="ARBA00023316"/>
    </source>
</evidence>
<feature type="transmembrane region" description="Helical" evidence="8">
    <location>
        <begin position="2029"/>
        <end position="2050"/>
    </location>
</feature>
<dbReference type="PANTHER" id="PTHR47182:SF2">
    <property type="entry name" value="CELL WALL ALPHA-1,3-GLUCAN SYNTHASE AGS1"/>
    <property type="match status" value="1"/>
</dbReference>
<dbReference type="Pfam" id="PF26114">
    <property type="entry name" value="Ig_2_Mok13"/>
    <property type="match status" value="1"/>
</dbReference>
<sequence length="2325" mass="260260">MRLPTALYALLHLSSFVFASPWREDLVDYNLNINKNAADPTQYQASRPNTTYTPSPKNWRALPVYTILLDKFADGDPSNNDYFGTMYEYDTRETQLRFGGDLKGLVARLDYLYGMGVRVVFMSGTPFLNMLWQADSYSPLDFSVLDPHWGTIQDWRDTIDAIHARGMYFMADFTVGTMSDLIGFAGHLNQSTPFSLNEYDAVWKKPNYIPWNFTEYRDFELGNDRNLTCQMPTFWQDDGTVVSVQTNGCFDSDFDQYGDMEAFGVHPDWQRQLSKFASVQDRLREWKPDVMAKIQVFACLAITALDIDAIRIDKATQVTVDALASWASSTRACAAKLGKTNFFIPGEVTGGNTFGSLYLGRGRTPTQLPPGFLAAANVTAKQDEFFLREAPLNALDGVAFHYSIYRSLSRFLGMDGNLQVAYDIDTNFVTAWNQMFVQNDFLNPSTGVVDPRHMYGSSNFDIFRWPSLEAGIQKSVLATFINTLIMPGITLLYYGEEQNFYLYDNGASNYLYGRQAMISNQAWKRHGCYVLGSQQYFNMPLEKSLFGCQDDWNALDHFDPTTDSRLMFSQFNHLRQVYGSLQDGFNLVQRGNWTYFIERPGSNNTATEMGLWSVSRSALDGYQTVGGQIQGQVWMLYTNVNMTQTYTFNCKQSNWISSPYPSGTTLRNLFAPYETYNLQDSLSTFPNNGGVVGCLPSVIMDPFGFKALVPAAQWSPPPPVVTRFVPGHDHRLLSNTTSVPISFEFNTPMDCQKVTQSMTFNMSSSGKGGPPTITNVQCGAAQSQNTSTLAGVPFTTFAWSATLTNFPDGVLTITLNNAPSQAGNSTGNVDHFLLRKGAANNVMVFPDNDYDTNNSFTMSNGQYTFTHLAYGADMFRYSLNFGKNWTSWHNWEDTTTVNSSLFADSDNFWSGKHIQVQYWSQATLSAAHVVHADYGYSGLSRRVPQFLTRGPFNNWGFDSGIPNLMTQNADGKWELEIMATWPTYVQLNVWGFDDFFYGDSDGDGVLDRLPPNSVAPNYLNISAPPAPHLSWSLLVDDSTMTWTLKPRGQASVGIIMYALLLAIPLITGTLAVLIFMWTFYGIKHNQYGVKTKSHTNYFPIFGNKSTADLKDSTPMSEKIFGHKHNAEIIGWPEDKNKRRKVLISTLEYEIIDWKLKVKIGGLGVMSSLMGKAMTDVDLIWVIPKVKDLEYPAGEPAEPIEVIIFGEPYLIEVETHVLDNITYVILDSPVFRAQTKADPYPARMDDLSSAIFYSTWNQAIAATIRRHPTIDIYHINDYHGALAPIYLLPKVIPVCLSLHNAEFQGLWPLRTKEEMKEVCSAFNISKEHCTKYVQFGNTFNLLHAAASFISTHQKSVGVAGVSDKYGKRSWARYPALWTLKHVDSLPNPDPSDIAALDEKPLEARDVEIDEAAEAARPELKRQAQEWAGIKQDPESDLFVFVGRWSKQKGVDLIADVMPSLLEKRPSIQLIAVGPVIDLYGRFAAEKLARLMELYPDRVYSKPEFTALPPYLFSGADFALIPSRDEPFGLVAVEFGRKGALGVGSRLGGLGLMPGWWYPVESSATNHMLSQLTKTIKMALKSTEEERAILRARSAVQRFPVVEWRQRMEDFHKRSIGQSRSIAGANAWRESDCDGGGLHPMADTDDWNPITQDHPTQPEWDSRSINESNPGLHTPGYIPGSPGQWSQENLTPTGHAPYSDDDYFSQHRRSVAGSIAESTPGGYNNFLERANRTIAKDQKHVPDPFVDGGLAPSRPFGAHSRVSSVESISSIVEEKSNSPLNKAIASFTDSDGGVASEFVQKLQTLTAKNSEHELSIEKFLTKSEEAFFGKVRKDKLSSAASVRSSQRDSVWGTPSPSLYSRPDSPNMQAFSQSDYDGPMHHDANQPPAAPMTGLQIAMSREIGGWPIYTIIIGLGQMLSATSFQITLLTGRNYQDNVQLYVLGGVFLAATAVWYPMFRLKPSFYVLSLPWIFFGLAFFMIGLPSVATVFHPAHRALSNAATWCYAIGSAAGFLFFGLNFGEEAGAATEVWTLRACVVQGSQQIWVAALWYWGYNLNGRPDGYISPWWIVTIVWPLAFASLLFAYLMLYGLPEYYRQTPPKVPHFLKTLFRRKLVLWFLASEVLRDYWLSGPYGRNWTFLWSVPIPKWQILLLIITFFIGVWAAMLLVLTYFSKTHTWLLPVFAVGLGAPRWCQMLWGTSSLALYIPWAGHAGPYLGISLWLWLGVLDAIQGVGLGMILLQTLSRLHVCATLAFAQVIGSICVMIARATAPNAVGPGSVFPDAAKWDFSEGLKGSPMALPLFWIALICQLVIVFGYFWFYRKEQLARP</sequence>
<dbReference type="EMBL" id="KL142370">
    <property type="protein sequence ID" value="KDR81648.1"/>
    <property type="molecule type" value="Genomic_DNA"/>
</dbReference>
<dbReference type="OrthoDB" id="512920at2759"/>
<feature type="chain" id="PRO_5001647092" description="alpha-1,3-glucan synthase" evidence="9">
    <location>
        <begin position="20"/>
        <end position="2325"/>
    </location>
</feature>
<dbReference type="Pfam" id="PF00128">
    <property type="entry name" value="Alpha-amylase"/>
    <property type="match status" value="1"/>
</dbReference>
<evidence type="ECO:0000256" key="7">
    <source>
        <dbReference type="SAM" id="MobiDB-lite"/>
    </source>
</evidence>
<dbReference type="FunFam" id="3.40.50.2000:FF:000052">
    <property type="entry name" value="Alpha-1,3-glucan synthase Ags2"/>
    <property type="match status" value="1"/>
</dbReference>
<dbReference type="InterPro" id="IPR058655">
    <property type="entry name" value="Mok11-14/Ags1-like"/>
</dbReference>
<evidence type="ECO:0000259" key="10">
    <source>
        <dbReference type="SMART" id="SM00642"/>
    </source>
</evidence>
<dbReference type="Pfam" id="PF26111">
    <property type="entry name" value="Ig_Mok13"/>
    <property type="match status" value="1"/>
</dbReference>
<name>A0A067TRP0_GALM3</name>
<evidence type="ECO:0000256" key="4">
    <source>
        <dbReference type="ARBA" id="ARBA00022679"/>
    </source>
</evidence>
<organism evidence="11 12">
    <name type="scientific">Galerina marginata (strain CBS 339.88)</name>
    <dbReference type="NCBI Taxonomy" id="685588"/>
    <lineage>
        <taxon>Eukaryota</taxon>
        <taxon>Fungi</taxon>
        <taxon>Dikarya</taxon>
        <taxon>Basidiomycota</taxon>
        <taxon>Agaricomycotina</taxon>
        <taxon>Agaricomycetes</taxon>
        <taxon>Agaricomycetidae</taxon>
        <taxon>Agaricales</taxon>
        <taxon>Agaricineae</taxon>
        <taxon>Strophariaceae</taxon>
        <taxon>Galerina</taxon>
    </lineage>
</organism>
<dbReference type="Pfam" id="PF00534">
    <property type="entry name" value="Glycos_transf_1"/>
    <property type="match status" value="1"/>
</dbReference>
<proteinExistence type="inferred from homology"/>
<dbReference type="InterPro" id="IPR058658">
    <property type="entry name" value="Mok11-13/Ags1-like_Ig_2"/>
</dbReference>
<feature type="transmembrane region" description="Helical" evidence="8">
    <location>
        <begin position="2294"/>
        <end position="2316"/>
    </location>
</feature>
<accession>A0A067TRP0</accession>
<keyword evidence="5" id="KW-0961">Cell wall biogenesis/degradation</keyword>
<dbReference type="Pfam" id="PF08323">
    <property type="entry name" value="Glyco_transf_5"/>
    <property type="match status" value="1"/>
</dbReference>
<dbReference type="FunFam" id="3.20.20.80:FF:000162">
    <property type="entry name" value="Cell wall alpha-1,3-glucan synthase mok12"/>
    <property type="match status" value="1"/>
</dbReference>
<dbReference type="InterPro" id="IPR058657">
    <property type="entry name" value="Mok11-13/Ags1-like_Ig"/>
</dbReference>
<dbReference type="InterPro" id="IPR006047">
    <property type="entry name" value="GH13_cat_dom"/>
</dbReference>
<dbReference type="InterPro" id="IPR058656">
    <property type="entry name" value="Mok11-13/Ags1-like_GH"/>
</dbReference>
<feature type="transmembrane region" description="Helical" evidence="8">
    <location>
        <begin position="2243"/>
        <end position="2263"/>
    </location>
</feature>
<evidence type="ECO:0000256" key="3">
    <source>
        <dbReference type="ARBA" id="ARBA00022676"/>
    </source>
</evidence>
<evidence type="ECO:0000313" key="12">
    <source>
        <dbReference type="Proteomes" id="UP000027222"/>
    </source>
</evidence>
<comment type="catalytic activity">
    <reaction evidence="6">
        <text>[(1-&gt;3)-alpha-D-glucosyl](n) + UDP-alpha-D-glucose = [(1-&gt;3)-alpha-D-glucosyl](n+1) + UDP + H(+)</text>
        <dbReference type="Rhea" id="RHEA:19749"/>
        <dbReference type="Rhea" id="RHEA-COMP:11150"/>
        <dbReference type="Rhea" id="RHEA-COMP:11151"/>
        <dbReference type="ChEBI" id="CHEBI:15378"/>
        <dbReference type="ChEBI" id="CHEBI:28100"/>
        <dbReference type="ChEBI" id="CHEBI:58223"/>
        <dbReference type="ChEBI" id="CHEBI:58885"/>
        <dbReference type="EC" id="2.4.1.183"/>
    </reaction>
</comment>
<dbReference type="CDD" id="cd03791">
    <property type="entry name" value="GT5_Glycogen_synthase_DULL1-like"/>
    <property type="match status" value="1"/>
</dbReference>
<protein>
    <recommendedName>
        <fullName evidence="2">alpha-1,3-glucan synthase</fullName>
        <ecNumber evidence="2">2.4.1.183</ecNumber>
    </recommendedName>
</protein>
<dbReference type="Pfam" id="PF26108">
    <property type="entry name" value="GH_Mok13"/>
    <property type="match status" value="1"/>
</dbReference>
<dbReference type="SMART" id="SM00642">
    <property type="entry name" value="Aamy"/>
    <property type="match status" value="1"/>
</dbReference>
<keyword evidence="12" id="KW-1185">Reference proteome</keyword>
<dbReference type="CDD" id="cd11323">
    <property type="entry name" value="AmyAc_AGS"/>
    <property type="match status" value="1"/>
</dbReference>
<dbReference type="InterPro" id="IPR058654">
    <property type="entry name" value="Mok11-14/Ags1-like_TM"/>
</dbReference>
<feature type="domain" description="Glycosyl hydrolase family 13 catalytic" evidence="10">
    <location>
        <begin position="66"/>
        <end position="521"/>
    </location>
</feature>
<keyword evidence="8" id="KW-0472">Membrane</keyword>
<dbReference type="PANTHER" id="PTHR47182">
    <property type="entry name" value="CELL WALL ALPHA-1,3-GLUCAN SYNTHASE AGS1-RELATED"/>
    <property type="match status" value="1"/>
</dbReference>
<feature type="region of interest" description="Disordered" evidence="7">
    <location>
        <begin position="1629"/>
        <end position="1694"/>
    </location>
</feature>
<dbReference type="GO" id="GO:0047657">
    <property type="term" value="F:alpha-1,3-glucan synthase activity"/>
    <property type="evidence" value="ECO:0007669"/>
    <property type="project" value="UniProtKB-EC"/>
</dbReference>
<feature type="transmembrane region" description="Helical" evidence="8">
    <location>
        <begin position="1935"/>
        <end position="1954"/>
    </location>
</feature>
<feature type="transmembrane region" description="Helical" evidence="8">
    <location>
        <begin position="2145"/>
        <end position="2168"/>
    </location>
</feature>
<comment type="similarity">
    <text evidence="1">Belongs to the glycosyltransferase group 1 family.</text>
</comment>